<evidence type="ECO:0000313" key="4">
    <source>
        <dbReference type="Proteomes" id="UP000242754"/>
    </source>
</evidence>
<dbReference type="Proteomes" id="UP000242754">
    <property type="component" value="Unassembled WGS sequence"/>
</dbReference>
<dbReference type="PROSITE" id="PS50110">
    <property type="entry name" value="RESPONSE_REGULATORY"/>
    <property type="match status" value="1"/>
</dbReference>
<dbReference type="GO" id="GO:0000160">
    <property type="term" value="P:phosphorelay signal transduction system"/>
    <property type="evidence" value="ECO:0007669"/>
    <property type="project" value="InterPro"/>
</dbReference>
<keyword evidence="4" id="KW-1185">Reference proteome</keyword>
<dbReference type="InterPro" id="IPR011006">
    <property type="entry name" value="CheY-like_superfamily"/>
</dbReference>
<dbReference type="STRING" id="140314.SAMN04488076_102163"/>
<dbReference type="SUPFAM" id="SSF52172">
    <property type="entry name" value="CheY-like"/>
    <property type="match status" value="1"/>
</dbReference>
<dbReference type="GO" id="GO:0051782">
    <property type="term" value="P:negative regulation of cell division"/>
    <property type="evidence" value="ECO:0007669"/>
    <property type="project" value="TreeGrafter"/>
</dbReference>
<accession>A0A143Y651</accession>
<dbReference type="GO" id="GO:0009898">
    <property type="term" value="C:cytoplasmic side of plasma membrane"/>
    <property type="evidence" value="ECO:0007669"/>
    <property type="project" value="TreeGrafter"/>
</dbReference>
<evidence type="ECO:0000256" key="1">
    <source>
        <dbReference type="PROSITE-ProRule" id="PRU00169"/>
    </source>
</evidence>
<dbReference type="InterPro" id="IPR027417">
    <property type="entry name" value="P-loop_NTPase"/>
</dbReference>
<dbReference type="InterPro" id="IPR001789">
    <property type="entry name" value="Sig_transdc_resp-reg_receiver"/>
</dbReference>
<dbReference type="Gene3D" id="3.40.50.2300">
    <property type="match status" value="1"/>
</dbReference>
<gene>
    <name evidence="3" type="ORF">Tpal_128</name>
</gene>
<name>A0A143Y651_9LACT</name>
<dbReference type="InterPro" id="IPR025669">
    <property type="entry name" value="AAA_dom"/>
</dbReference>
<dbReference type="InterPro" id="IPR050625">
    <property type="entry name" value="ParA/MinD_ATPase"/>
</dbReference>
<dbReference type="PANTHER" id="PTHR43384">
    <property type="entry name" value="SEPTUM SITE-DETERMINING PROTEIN MIND HOMOLOG, CHLOROPLASTIC-RELATED"/>
    <property type="match status" value="1"/>
</dbReference>
<organism evidence="3 4">
    <name type="scientific">Trichococcus palustris</name>
    <dbReference type="NCBI Taxonomy" id="140314"/>
    <lineage>
        <taxon>Bacteria</taxon>
        <taxon>Bacillati</taxon>
        <taxon>Bacillota</taxon>
        <taxon>Bacilli</taxon>
        <taxon>Lactobacillales</taxon>
        <taxon>Carnobacteriaceae</taxon>
        <taxon>Trichococcus</taxon>
    </lineage>
</organism>
<dbReference type="AlphaFoldDB" id="A0A143Y651"/>
<dbReference type="GO" id="GO:0005524">
    <property type="term" value="F:ATP binding"/>
    <property type="evidence" value="ECO:0007669"/>
    <property type="project" value="TreeGrafter"/>
</dbReference>
<dbReference type="SUPFAM" id="SSF52540">
    <property type="entry name" value="P-loop containing nucleoside triphosphate hydrolases"/>
    <property type="match status" value="1"/>
</dbReference>
<feature type="domain" description="Response regulatory" evidence="2">
    <location>
        <begin position="8"/>
        <end position="123"/>
    </location>
</feature>
<dbReference type="EMBL" id="FJNE01000001">
    <property type="protein sequence ID" value="CZQ80868.1"/>
    <property type="molecule type" value="Genomic_DNA"/>
</dbReference>
<dbReference type="Pfam" id="PF13614">
    <property type="entry name" value="AAA_31"/>
    <property type="match status" value="1"/>
</dbReference>
<dbReference type="PANTHER" id="PTHR43384:SF13">
    <property type="entry name" value="SLR0110 PROTEIN"/>
    <property type="match status" value="1"/>
</dbReference>
<reference evidence="3 4" key="1">
    <citation type="submission" date="2016-02" db="EMBL/GenBank/DDBJ databases">
        <authorList>
            <person name="Wen L."/>
            <person name="He K."/>
            <person name="Yang H."/>
        </authorList>
    </citation>
    <scope>NUCLEOTIDE SEQUENCE [LARGE SCALE GENOMIC DNA]</scope>
    <source>
        <strain evidence="3">Trichococcus palustris</strain>
    </source>
</reference>
<sequence length="392" mass="44510">MSTVNKMRLLLLADSETERLRIVEMLKNIDYIRLAGDFIDEEQTWESMERSPADILLMGSGRNGERYAFAKKISDQYPHTGIIMMEEELLEETMHNALFAGAKDVLVKPVDPEKLLNAIYRIQQLKERTVTTKQEAPQKKIRKSELGQVYTVFSTKGGVGKTFVSINLAVSLAKDPEKRIVLVDLDLDLGNAALALNLYPKFTISDVIDDIRHMDSDLIESYLIPHESGIKVLPANLQPQMNEFINAEHIRIILEALRESFDYVIVDMPARFIETIMPALALADHLLVITAPEISSVRNTKALLVTLKDLNFPQSKLRIVLNKEDSRGDIKKKDVEATLNKKVDASIGLDYRRVLSSLNRGVPLVYEYPKNILSKNIDKMRMQFIQDEPMKA</sequence>
<evidence type="ECO:0000313" key="3">
    <source>
        <dbReference type="EMBL" id="CZQ80868.1"/>
    </source>
</evidence>
<evidence type="ECO:0000259" key="2">
    <source>
        <dbReference type="PROSITE" id="PS50110"/>
    </source>
</evidence>
<dbReference type="Pfam" id="PF00072">
    <property type="entry name" value="Response_reg"/>
    <property type="match status" value="1"/>
</dbReference>
<dbReference type="Gene3D" id="3.40.50.300">
    <property type="entry name" value="P-loop containing nucleotide triphosphate hydrolases"/>
    <property type="match status" value="1"/>
</dbReference>
<dbReference type="GO" id="GO:0016887">
    <property type="term" value="F:ATP hydrolysis activity"/>
    <property type="evidence" value="ECO:0007669"/>
    <property type="project" value="TreeGrafter"/>
</dbReference>
<dbReference type="GO" id="GO:0005829">
    <property type="term" value="C:cytosol"/>
    <property type="evidence" value="ECO:0007669"/>
    <property type="project" value="TreeGrafter"/>
</dbReference>
<protein>
    <recommendedName>
        <fullName evidence="2">Response regulatory domain-containing protein</fullName>
    </recommendedName>
</protein>
<comment type="caution">
    <text evidence="1">Lacks conserved residue(s) required for the propagation of feature annotation.</text>
</comment>
<proteinExistence type="predicted"/>